<dbReference type="GeneTree" id="ENSGT00940000161883"/>
<reference evidence="1" key="1">
    <citation type="submission" date="2025-08" db="UniProtKB">
        <authorList>
            <consortium name="Ensembl"/>
        </authorList>
    </citation>
    <scope>IDENTIFICATION</scope>
</reference>
<organism evidence="1 2">
    <name type="scientific">Jaculus jaculus</name>
    <name type="common">Lesser Egyptian jerboa</name>
    <dbReference type="NCBI Taxonomy" id="51337"/>
    <lineage>
        <taxon>Eukaryota</taxon>
        <taxon>Metazoa</taxon>
        <taxon>Chordata</taxon>
        <taxon>Craniata</taxon>
        <taxon>Vertebrata</taxon>
        <taxon>Euteleostomi</taxon>
        <taxon>Mammalia</taxon>
        <taxon>Eutheria</taxon>
        <taxon>Euarchontoglires</taxon>
        <taxon>Glires</taxon>
        <taxon>Rodentia</taxon>
        <taxon>Myomorpha</taxon>
        <taxon>Dipodoidea</taxon>
        <taxon>Dipodidae</taxon>
        <taxon>Dipodinae</taxon>
        <taxon>Jaculus</taxon>
    </lineage>
</organism>
<protein>
    <submittedName>
        <fullName evidence="1">Gamma-glutamyltransferase 6</fullName>
    </submittedName>
</protein>
<dbReference type="Proteomes" id="UP000694385">
    <property type="component" value="Unassembled WGS sequence"/>
</dbReference>
<reference evidence="1" key="2">
    <citation type="submission" date="2025-09" db="UniProtKB">
        <authorList>
            <consortium name="Ensembl"/>
        </authorList>
    </citation>
    <scope>IDENTIFICATION</scope>
</reference>
<evidence type="ECO:0000313" key="2">
    <source>
        <dbReference type="Proteomes" id="UP000694385"/>
    </source>
</evidence>
<gene>
    <name evidence="1" type="primary">Ggt6</name>
</gene>
<keyword evidence="2" id="KW-1185">Reference proteome</keyword>
<accession>A0A8C5L7H1</accession>
<proteinExistence type="predicted"/>
<evidence type="ECO:0000313" key="1">
    <source>
        <dbReference type="Ensembl" id="ENSJJAP00000018893.1"/>
    </source>
</evidence>
<sequence>MDARTEPVLYHKLQFWEPDMESEGGEEEEEDEEITLGLYPRRSQDAPGCHVLGSLLQ</sequence>
<dbReference type="Ensembl" id="ENSJJAT00000025426.1">
    <property type="protein sequence ID" value="ENSJJAP00000018893.1"/>
    <property type="gene ID" value="ENSJJAG00000020012.1"/>
</dbReference>
<name>A0A8C5L7H1_JACJA</name>
<dbReference type="AlphaFoldDB" id="A0A8C5L7H1"/>